<protein>
    <submittedName>
        <fullName evidence="2">Uncharacterized protein</fullName>
    </submittedName>
</protein>
<sequence length="106" mass="11952">MVSFCVMGQQYADRCKRFLLTKLRWQWSEEERDKVQDQTKAREKSLVTSKPSAKDATIKGIPPSAPIKDIPPSALISQKVCELDEGHHAPRCGLPKESSLIREDEG</sequence>
<organism evidence="2 3">
    <name type="scientific">Protea cynaroides</name>
    <dbReference type="NCBI Taxonomy" id="273540"/>
    <lineage>
        <taxon>Eukaryota</taxon>
        <taxon>Viridiplantae</taxon>
        <taxon>Streptophyta</taxon>
        <taxon>Embryophyta</taxon>
        <taxon>Tracheophyta</taxon>
        <taxon>Spermatophyta</taxon>
        <taxon>Magnoliopsida</taxon>
        <taxon>Proteales</taxon>
        <taxon>Proteaceae</taxon>
        <taxon>Protea</taxon>
    </lineage>
</organism>
<comment type="caution">
    <text evidence="2">The sequence shown here is derived from an EMBL/GenBank/DDBJ whole genome shotgun (WGS) entry which is preliminary data.</text>
</comment>
<proteinExistence type="predicted"/>
<evidence type="ECO:0000256" key="1">
    <source>
        <dbReference type="SAM" id="MobiDB-lite"/>
    </source>
</evidence>
<dbReference type="AlphaFoldDB" id="A0A9Q0K792"/>
<feature type="compositionally biased region" description="Basic and acidic residues" evidence="1">
    <location>
        <begin position="30"/>
        <end position="45"/>
    </location>
</feature>
<dbReference type="EMBL" id="JAMYWD010000007">
    <property type="protein sequence ID" value="KAJ4965178.1"/>
    <property type="molecule type" value="Genomic_DNA"/>
</dbReference>
<evidence type="ECO:0000313" key="2">
    <source>
        <dbReference type="EMBL" id="KAJ4965178.1"/>
    </source>
</evidence>
<dbReference type="Proteomes" id="UP001141806">
    <property type="component" value="Unassembled WGS sequence"/>
</dbReference>
<feature type="region of interest" description="Disordered" evidence="1">
    <location>
        <begin position="30"/>
        <end position="71"/>
    </location>
</feature>
<reference evidence="2" key="1">
    <citation type="journal article" date="2023" name="Plant J.">
        <title>The genome of the king protea, Protea cynaroides.</title>
        <authorList>
            <person name="Chang J."/>
            <person name="Duong T.A."/>
            <person name="Schoeman C."/>
            <person name="Ma X."/>
            <person name="Roodt D."/>
            <person name="Barker N."/>
            <person name="Li Z."/>
            <person name="Van de Peer Y."/>
            <person name="Mizrachi E."/>
        </authorList>
    </citation>
    <scope>NUCLEOTIDE SEQUENCE</scope>
    <source>
        <tissue evidence="2">Young leaves</tissue>
    </source>
</reference>
<evidence type="ECO:0000313" key="3">
    <source>
        <dbReference type="Proteomes" id="UP001141806"/>
    </source>
</evidence>
<feature type="region of interest" description="Disordered" evidence="1">
    <location>
        <begin position="86"/>
        <end position="106"/>
    </location>
</feature>
<name>A0A9Q0K792_9MAGN</name>
<gene>
    <name evidence="2" type="ORF">NE237_017027</name>
</gene>
<keyword evidence="3" id="KW-1185">Reference proteome</keyword>
<accession>A0A9Q0K792</accession>